<dbReference type="InterPro" id="IPR038903">
    <property type="entry name" value="Allergen_Asp_f_4"/>
</dbReference>
<dbReference type="GO" id="GO:0019863">
    <property type="term" value="F:IgE binding"/>
    <property type="evidence" value="ECO:0007669"/>
    <property type="project" value="InterPro"/>
</dbReference>
<gene>
    <name evidence="2" type="ORF">UV8b_00204</name>
</gene>
<dbReference type="AlphaFoldDB" id="A0A8E5MDC7"/>
<dbReference type="OrthoDB" id="118256at2759"/>
<dbReference type="EMBL" id="CP072753">
    <property type="protein sequence ID" value="QUC15963.1"/>
    <property type="molecule type" value="Genomic_DNA"/>
</dbReference>
<dbReference type="Pfam" id="PF25312">
    <property type="entry name" value="Allergen_Asp_f_4"/>
    <property type="match status" value="1"/>
</dbReference>
<dbReference type="Proteomes" id="UP000027002">
    <property type="component" value="Chromosome 1"/>
</dbReference>
<feature type="compositionally biased region" description="Low complexity" evidence="1">
    <location>
        <begin position="164"/>
        <end position="182"/>
    </location>
</feature>
<evidence type="ECO:0000313" key="3">
    <source>
        <dbReference type="Proteomes" id="UP000027002"/>
    </source>
</evidence>
<protein>
    <recommendedName>
        <fullName evidence="4">Allergen Asp F4-like protein</fullName>
    </recommendedName>
</protein>
<dbReference type="PANTHER" id="PTHR42039:SF1">
    <property type="entry name" value="PUTATIVE (AFU_ORTHOLOGUE AFUA_3G02940)-RELATED"/>
    <property type="match status" value="1"/>
</dbReference>
<dbReference type="PANTHER" id="PTHR42039">
    <property type="entry name" value="PUTATIVE (AFU_ORTHOLOGUE AFUA_3G02940)-RELATED"/>
    <property type="match status" value="1"/>
</dbReference>
<evidence type="ECO:0008006" key="4">
    <source>
        <dbReference type="Google" id="ProtNLM"/>
    </source>
</evidence>
<reference evidence="2" key="1">
    <citation type="submission" date="2020-03" db="EMBL/GenBank/DDBJ databases">
        <title>A mixture of massive structural variations and highly conserved coding sequences in Ustilaginoidea virens genome.</title>
        <authorList>
            <person name="Zhang K."/>
            <person name="Zhao Z."/>
            <person name="Zhang Z."/>
            <person name="Li Y."/>
            <person name="Hsiang T."/>
            <person name="Sun W."/>
        </authorList>
    </citation>
    <scope>NUCLEOTIDE SEQUENCE</scope>
    <source>
        <strain evidence="2">UV-8b</strain>
    </source>
</reference>
<evidence type="ECO:0000256" key="1">
    <source>
        <dbReference type="SAM" id="MobiDB-lite"/>
    </source>
</evidence>
<dbReference type="GO" id="GO:0005576">
    <property type="term" value="C:extracellular region"/>
    <property type="evidence" value="ECO:0007669"/>
    <property type="project" value="InterPro"/>
</dbReference>
<accession>A0A8E5MDC7</accession>
<name>A0A8E5MDC7_USTVR</name>
<evidence type="ECO:0000313" key="2">
    <source>
        <dbReference type="EMBL" id="QUC15963.1"/>
    </source>
</evidence>
<feature type="region of interest" description="Disordered" evidence="1">
    <location>
        <begin position="164"/>
        <end position="188"/>
    </location>
</feature>
<organism evidence="2 3">
    <name type="scientific">Ustilaginoidea virens</name>
    <name type="common">Rice false smut fungus</name>
    <name type="synonym">Villosiclava virens</name>
    <dbReference type="NCBI Taxonomy" id="1159556"/>
    <lineage>
        <taxon>Eukaryota</taxon>
        <taxon>Fungi</taxon>
        <taxon>Dikarya</taxon>
        <taxon>Ascomycota</taxon>
        <taxon>Pezizomycotina</taxon>
        <taxon>Sordariomycetes</taxon>
        <taxon>Hypocreomycetidae</taxon>
        <taxon>Hypocreales</taxon>
        <taxon>Clavicipitaceae</taxon>
        <taxon>Ustilaginoidea</taxon>
    </lineage>
</organism>
<dbReference type="RefSeq" id="XP_042993636.1">
    <property type="nucleotide sequence ID" value="XM_043137702.1"/>
</dbReference>
<sequence length="452" mass="47863">MVISARSSLLSVHSPCCPSTLTNSSSIPCLPSHSLLKRRCIFVALTLPSNPFRALYGFLLLTTSSPKIPTFFFFQTQLRLLEFSARTKPEIRTVKKRTHETKATAKMKVSSTTLVLATALGVAAHPSGHAHRNLHRSMEKRTDYVMAKKPADVQVNANLDVSLGSAQPPAASSAGQSQSTTPDSPVSGVAKKFCTGSNKRATAAQIAYKGNVGTTLEHGCNLMMVDNAALYDYTATFENKSGKDQTCVVFLKIGPTGLINGFQKGNEIITFKLPANSKKVLAAEANSQGGAACSPGDAVKTNQYGQWGATWLEFDFANESNGGHSGADASCLVPASAGLPIQAMTVCGGDKPCSVINNGGTGTNAYLQNMEAFDGVGLNFNPGPVALNVTIDGAAVFSFVRGSIFWDGQSLVDTLVRANHYLLGCLWGAVIYQLGAISRFVRVALTLRDEGA</sequence>
<dbReference type="GeneID" id="66060982"/>
<dbReference type="KEGG" id="uvi:66060982"/>
<proteinExistence type="predicted"/>
<keyword evidence="3" id="KW-1185">Reference proteome</keyword>